<dbReference type="InterPro" id="IPR029787">
    <property type="entry name" value="Nucleotide_cyclase"/>
</dbReference>
<dbReference type="OrthoDB" id="9812260at2"/>
<dbReference type="GO" id="GO:0000160">
    <property type="term" value="P:phosphorelay signal transduction system"/>
    <property type="evidence" value="ECO:0007669"/>
    <property type="project" value="InterPro"/>
</dbReference>
<dbReference type="Gene3D" id="3.40.50.2300">
    <property type="match status" value="1"/>
</dbReference>
<dbReference type="AlphaFoldDB" id="A0A1K2HR06"/>
<dbReference type="PROSITE" id="PS50110">
    <property type="entry name" value="RESPONSE_REGULATORY"/>
    <property type="match status" value="1"/>
</dbReference>
<keyword evidence="1 2" id="KW-0597">Phosphoprotein</keyword>
<dbReference type="RefSeq" id="WP_072429795.1">
    <property type="nucleotide sequence ID" value="NZ_FPKR01000014.1"/>
</dbReference>
<dbReference type="Gene3D" id="3.30.70.270">
    <property type="match status" value="1"/>
</dbReference>
<gene>
    <name evidence="5" type="ORF">SAMN02745887_03311</name>
</gene>
<dbReference type="PANTHER" id="PTHR44591">
    <property type="entry name" value="STRESS RESPONSE REGULATOR PROTEIN 1"/>
    <property type="match status" value="1"/>
</dbReference>
<sequence length="361" mass="38908">MTQTELASDRPRILVVDDSRIVRATVKKHLAASFDIIEEADGEAGWERLMADGTILVLMSDLSMPRLDGFGLLARVRKSSDARIRHTPVIIISGEEDAETKQLAVERGANDFVTKSTDRAEMLARVTAAAKLAKTARDLRASEVNQARTATTEVQTGLATPHMFQLHGEKLMAHALRVHGEATLLVFEIDAYPALCERVGSAVAEQVVSLVAKTVASRLRKEEILARLEGPRFGIFLYADLAGSLRYAERLCEIIAAAKINFKGQPLSVTVSAGVGSATVDQLSEFEPLFSLSLQRLAEAIELGGNRLQAPALPAPALAPIEIHEALALLAEGREEAVRPHLPALLAKLAPLLALAEQAKA</sequence>
<dbReference type="Pfam" id="PF00072">
    <property type="entry name" value="Response_reg"/>
    <property type="match status" value="1"/>
</dbReference>
<evidence type="ECO:0000256" key="2">
    <source>
        <dbReference type="PROSITE-ProRule" id="PRU00169"/>
    </source>
</evidence>
<dbReference type="SMART" id="SM00267">
    <property type="entry name" value="GGDEF"/>
    <property type="match status" value="1"/>
</dbReference>
<dbReference type="InterPro" id="IPR001789">
    <property type="entry name" value="Sig_transdc_resp-reg_receiver"/>
</dbReference>
<feature type="domain" description="GGDEF" evidence="4">
    <location>
        <begin position="180"/>
        <end position="313"/>
    </location>
</feature>
<reference evidence="5 6" key="1">
    <citation type="submission" date="2016-11" db="EMBL/GenBank/DDBJ databases">
        <authorList>
            <person name="Jaros S."/>
            <person name="Januszkiewicz K."/>
            <person name="Wedrychowicz H."/>
        </authorList>
    </citation>
    <scope>NUCLEOTIDE SEQUENCE [LARGE SCALE GENOMIC DNA]</scope>
    <source>
        <strain evidence="5 6">DSM 18899</strain>
    </source>
</reference>
<organism evidence="5 6">
    <name type="scientific">Chitinimonas taiwanensis DSM 18899</name>
    <dbReference type="NCBI Taxonomy" id="1121279"/>
    <lineage>
        <taxon>Bacteria</taxon>
        <taxon>Pseudomonadati</taxon>
        <taxon>Pseudomonadota</taxon>
        <taxon>Betaproteobacteria</taxon>
        <taxon>Neisseriales</taxon>
        <taxon>Chitinibacteraceae</taxon>
        <taxon>Chitinimonas</taxon>
    </lineage>
</organism>
<dbReference type="InterPro" id="IPR011006">
    <property type="entry name" value="CheY-like_superfamily"/>
</dbReference>
<dbReference type="PROSITE" id="PS50887">
    <property type="entry name" value="GGDEF"/>
    <property type="match status" value="1"/>
</dbReference>
<dbReference type="EMBL" id="FPKR01000014">
    <property type="protein sequence ID" value="SFZ78993.1"/>
    <property type="molecule type" value="Genomic_DNA"/>
</dbReference>
<feature type="modified residue" description="4-aspartylphosphate" evidence="2">
    <location>
        <position position="61"/>
    </location>
</feature>
<evidence type="ECO:0000259" key="4">
    <source>
        <dbReference type="PROSITE" id="PS50887"/>
    </source>
</evidence>
<name>A0A1K2HR06_9NEIS</name>
<dbReference type="InterPro" id="IPR043128">
    <property type="entry name" value="Rev_trsase/Diguanyl_cyclase"/>
</dbReference>
<dbReference type="Proteomes" id="UP000186513">
    <property type="component" value="Unassembled WGS sequence"/>
</dbReference>
<dbReference type="InterPro" id="IPR050595">
    <property type="entry name" value="Bact_response_regulator"/>
</dbReference>
<evidence type="ECO:0000259" key="3">
    <source>
        <dbReference type="PROSITE" id="PS50110"/>
    </source>
</evidence>
<proteinExistence type="predicted"/>
<protein>
    <submittedName>
        <fullName evidence="5">Diguanylate cyclase (GGDEF) domain-containing protein</fullName>
    </submittedName>
</protein>
<dbReference type="SUPFAM" id="SSF55073">
    <property type="entry name" value="Nucleotide cyclase"/>
    <property type="match status" value="1"/>
</dbReference>
<evidence type="ECO:0000313" key="6">
    <source>
        <dbReference type="Proteomes" id="UP000186513"/>
    </source>
</evidence>
<dbReference type="NCBIfam" id="TIGR00254">
    <property type="entry name" value="GGDEF"/>
    <property type="match status" value="1"/>
</dbReference>
<dbReference type="STRING" id="1121279.SAMN02745887_03311"/>
<dbReference type="PANTHER" id="PTHR44591:SF3">
    <property type="entry name" value="RESPONSE REGULATORY DOMAIN-CONTAINING PROTEIN"/>
    <property type="match status" value="1"/>
</dbReference>
<accession>A0A1K2HR06</accession>
<evidence type="ECO:0000313" key="5">
    <source>
        <dbReference type="EMBL" id="SFZ78993.1"/>
    </source>
</evidence>
<dbReference type="SMART" id="SM00448">
    <property type="entry name" value="REC"/>
    <property type="match status" value="1"/>
</dbReference>
<evidence type="ECO:0000256" key="1">
    <source>
        <dbReference type="ARBA" id="ARBA00022553"/>
    </source>
</evidence>
<dbReference type="Pfam" id="PF00990">
    <property type="entry name" value="GGDEF"/>
    <property type="match status" value="1"/>
</dbReference>
<dbReference type="SUPFAM" id="SSF52172">
    <property type="entry name" value="CheY-like"/>
    <property type="match status" value="1"/>
</dbReference>
<dbReference type="InterPro" id="IPR000160">
    <property type="entry name" value="GGDEF_dom"/>
</dbReference>
<keyword evidence="6" id="KW-1185">Reference proteome</keyword>
<feature type="domain" description="Response regulatory" evidence="3">
    <location>
        <begin position="12"/>
        <end position="130"/>
    </location>
</feature>